<dbReference type="GO" id="GO:0008168">
    <property type="term" value="F:methyltransferase activity"/>
    <property type="evidence" value="ECO:0007669"/>
    <property type="project" value="UniProtKB-KW"/>
</dbReference>
<evidence type="ECO:0000256" key="6">
    <source>
        <dbReference type="ARBA" id="ARBA00022723"/>
    </source>
</evidence>
<dbReference type="GO" id="GO:0000287">
    <property type="term" value="F:magnesium ion binding"/>
    <property type="evidence" value="ECO:0007669"/>
    <property type="project" value="TreeGrafter"/>
</dbReference>
<dbReference type="EMBL" id="SDIL01000235">
    <property type="protein sequence ID" value="RXK34662.1"/>
    <property type="molecule type" value="Genomic_DNA"/>
</dbReference>
<comment type="similarity">
    <text evidence="3 13">Belongs to the PanB family.</text>
</comment>
<dbReference type="UniPathway" id="UPA00028">
    <property type="reaction ID" value="UER00003"/>
</dbReference>
<evidence type="ECO:0000313" key="16">
    <source>
        <dbReference type="Proteomes" id="UP000289152"/>
    </source>
</evidence>
<dbReference type="InterPro" id="IPR015324">
    <property type="entry name" value="Ribosomal_Rsm22-like"/>
</dbReference>
<dbReference type="Gene3D" id="3.20.20.60">
    <property type="entry name" value="Phosphoenolpyruvate-binding domains"/>
    <property type="match status" value="1"/>
</dbReference>
<dbReference type="InParanoid" id="A0A4Q1B7W0"/>
<dbReference type="Proteomes" id="UP000289152">
    <property type="component" value="Unassembled WGS sequence"/>
</dbReference>
<feature type="region of interest" description="Disordered" evidence="14">
    <location>
        <begin position="918"/>
        <end position="950"/>
    </location>
</feature>
<evidence type="ECO:0000256" key="9">
    <source>
        <dbReference type="ARBA" id="ARBA00023014"/>
    </source>
</evidence>
<evidence type="ECO:0000313" key="15">
    <source>
        <dbReference type="EMBL" id="RXK34662.1"/>
    </source>
</evidence>
<evidence type="ECO:0000256" key="10">
    <source>
        <dbReference type="ARBA" id="ARBA00023128"/>
    </source>
</evidence>
<dbReference type="AlphaFoldDB" id="A0A4Q1B7W0"/>
<dbReference type="HAMAP" id="MF_00156">
    <property type="entry name" value="PanB"/>
    <property type="match status" value="1"/>
</dbReference>
<organism evidence="15 16">
    <name type="scientific">Tremella mesenterica</name>
    <name type="common">Jelly fungus</name>
    <dbReference type="NCBI Taxonomy" id="5217"/>
    <lineage>
        <taxon>Eukaryota</taxon>
        <taxon>Fungi</taxon>
        <taxon>Dikarya</taxon>
        <taxon>Basidiomycota</taxon>
        <taxon>Agaricomycotina</taxon>
        <taxon>Tremellomycetes</taxon>
        <taxon>Tremellales</taxon>
        <taxon>Tremellaceae</taxon>
        <taxon>Tremella</taxon>
    </lineage>
</organism>
<keyword evidence="5 13" id="KW-0808">Transferase</keyword>
<evidence type="ECO:0000256" key="14">
    <source>
        <dbReference type="SAM" id="MobiDB-lite"/>
    </source>
</evidence>
<comment type="subcellular location">
    <subcellularLocation>
        <location evidence="1">Mitochondrion</location>
    </subcellularLocation>
</comment>
<feature type="compositionally biased region" description="Basic and acidic residues" evidence="14">
    <location>
        <begin position="923"/>
        <end position="944"/>
    </location>
</feature>
<evidence type="ECO:0000256" key="1">
    <source>
        <dbReference type="ARBA" id="ARBA00004173"/>
    </source>
</evidence>
<accession>A0A4Q1B7W0</accession>
<comment type="function">
    <text evidence="13">Catalyzes the reversible reaction in which hydroxymethyl group from 5,10-methylenetetrahydrofolate is transferred onto alpha-ketoisovalerate to form ketopantoate.</text>
</comment>
<protein>
    <recommendedName>
        <fullName evidence="4 13">3-methyl-2-oxobutanoate hydroxymethyltransferase</fullName>
        <ecNumber evidence="4 13">2.1.2.11</ecNumber>
    </recommendedName>
</protein>
<comment type="catalytic activity">
    <reaction evidence="12 13">
        <text>(6R)-5,10-methylene-5,6,7,8-tetrahydrofolate + 3-methyl-2-oxobutanoate + H2O = 2-dehydropantoate + (6S)-5,6,7,8-tetrahydrofolate</text>
        <dbReference type="Rhea" id="RHEA:11824"/>
        <dbReference type="ChEBI" id="CHEBI:11561"/>
        <dbReference type="ChEBI" id="CHEBI:11851"/>
        <dbReference type="ChEBI" id="CHEBI:15377"/>
        <dbReference type="ChEBI" id="CHEBI:15636"/>
        <dbReference type="ChEBI" id="CHEBI:57453"/>
        <dbReference type="EC" id="2.1.2.11"/>
    </reaction>
</comment>
<dbReference type="GO" id="GO:0006412">
    <property type="term" value="P:translation"/>
    <property type="evidence" value="ECO:0007669"/>
    <property type="project" value="InterPro"/>
</dbReference>
<dbReference type="GO" id="GO:0015940">
    <property type="term" value="P:pantothenate biosynthetic process"/>
    <property type="evidence" value="ECO:0007669"/>
    <property type="project" value="UniProtKB-UniPathway"/>
</dbReference>
<evidence type="ECO:0000256" key="2">
    <source>
        <dbReference type="ARBA" id="ARBA00005033"/>
    </source>
</evidence>
<dbReference type="VEuPathDB" id="FungiDB:TREMEDRAFT_42713"/>
<dbReference type="GO" id="GO:0051536">
    <property type="term" value="F:iron-sulfur cluster binding"/>
    <property type="evidence" value="ECO:0007669"/>
    <property type="project" value="UniProtKB-KW"/>
</dbReference>
<dbReference type="OrthoDB" id="425211at2759"/>
<dbReference type="InterPro" id="IPR003700">
    <property type="entry name" value="Pantoate_hydroxy_MeTrfase"/>
</dbReference>
<keyword evidence="10" id="KW-0496">Mitochondrion</keyword>
<feature type="compositionally biased region" description="Low complexity" evidence="14">
    <location>
        <begin position="558"/>
        <end position="601"/>
    </location>
</feature>
<keyword evidence="9" id="KW-0411">Iron-sulfur</keyword>
<comment type="pathway">
    <text evidence="2 13">Cofactor biosynthesis; (R)-pantothenate biosynthesis; (R)-pantoate from 3-methyl-2-oxobutanoate: step 1/2.</text>
</comment>
<dbReference type="Pfam" id="PF09243">
    <property type="entry name" value="Rsm22"/>
    <property type="match status" value="1"/>
</dbReference>
<keyword evidence="8" id="KW-0408">Iron</keyword>
<keyword evidence="13" id="KW-0566">Pantothenate biosynthesis</keyword>
<comment type="caution">
    <text evidence="15">The sequence shown here is derived from an EMBL/GenBank/DDBJ whole genome shotgun (WGS) entry which is preliminary data.</text>
</comment>
<sequence length="950" mass="103577">MLPRPARLVRQSHLSCRGLASAVRLGTRTTVQVDESYLPFLHHVDATRRLAPLQSALPEAQLVTDNLSLEDGFQPLAGPQISEEELERRPERRSPAAVLGSKRIGSVILPQALIDGVQREIYGEKSELLPSSETALAKVAAILPGQYAVVRNILNELDKRLESGWMDGPVIDVSGGSGAGIWATMDYRDQLGLKDMEYQLVHASKHGRDLAKRLVNNPNTMRTSNETSESGLPGNTKFLFTMKPSPELLSKVFVMSTFHLSTLPTVSSRKVHIRQLLSLSSSYIILVDRANPAGWEAISSARTQLLSLSTPENPLHVIAPCPHDGPCPLVGLRDICGFSQRLQRPSFVRKTKHSKRGDEDVGYTYLVIGRGPRPVSVNSNEGRIGGVGLEAAQKERDKKAGKSELHRVEGGEYEMVSLLPHDLALDTTQSPEIPDLRGEAYRWPRLVAAPMKRSGHVIMDVCCTDEKIKRIIFAKSHSKQVYHDARKATWGDIFPHEPKSKSVERTRGLRRLMPAEVDFDGVPMGSEAEMSLAMEGWPVGELVEGDGELDEDGIITYQSPSPTLSSSSLSQSERPSSGSSSSEPATFSSGSSSLASSLFSSNGQRREFSSSSRRSSVHPTDPPPGSGRRKVTISHLRHLASQSIPITCLTAYDYPTSLISETCGVDMVLVGDSLSQVCLGHSTTTQITLEEMIHHCKAVTRGAKTPFIFADLPFGSFESDITTGIKSSIRLIKEGLIDGIKIEGGEEIIPLIKQLNKFGIPTIPHLGLQPQRAISLSGYLVQGRDSLKAFDIYELSKKMELAGCTMILLEAIPHKLASKITNDLNIPTIGIGAGNGTSGQVLVISDVLGMYEEGLGGKQKAKFVRHFGEVGKEMRKAVEGYVKEVKSGGFPKQGEETYSMKKEEWLGFEKLIEGSASFSSSISKREGRGEEGGEISREMVKEGESTEDGQ</sequence>
<dbReference type="NCBIfam" id="NF001452">
    <property type="entry name" value="PRK00311.1"/>
    <property type="match status" value="1"/>
</dbReference>
<evidence type="ECO:0000256" key="11">
    <source>
        <dbReference type="ARBA" id="ARBA00045681"/>
    </source>
</evidence>
<evidence type="ECO:0000256" key="12">
    <source>
        <dbReference type="ARBA" id="ARBA00049172"/>
    </source>
</evidence>
<evidence type="ECO:0000256" key="4">
    <source>
        <dbReference type="ARBA" id="ARBA00012618"/>
    </source>
</evidence>
<keyword evidence="7" id="KW-0809">Transit peptide</keyword>
<evidence type="ECO:0000256" key="7">
    <source>
        <dbReference type="ARBA" id="ARBA00022946"/>
    </source>
</evidence>
<dbReference type="CDD" id="cd06557">
    <property type="entry name" value="KPHMT-like"/>
    <property type="match status" value="1"/>
</dbReference>
<dbReference type="FunFam" id="3.20.20.60:FF:000003">
    <property type="entry name" value="3-methyl-2-oxobutanoate hydroxymethyltransferase"/>
    <property type="match status" value="1"/>
</dbReference>
<dbReference type="InterPro" id="IPR015813">
    <property type="entry name" value="Pyrv/PenolPyrv_kinase-like_dom"/>
</dbReference>
<dbReference type="PANTHER" id="PTHR20881:SF0">
    <property type="entry name" value="3-METHYL-2-OXOBUTANOATE HYDROXYMETHYLTRANSFERASE"/>
    <property type="match status" value="1"/>
</dbReference>
<keyword evidence="15" id="KW-0489">Methyltransferase</keyword>
<evidence type="ECO:0000256" key="5">
    <source>
        <dbReference type="ARBA" id="ARBA00022679"/>
    </source>
</evidence>
<evidence type="ECO:0000256" key="8">
    <source>
        <dbReference type="ARBA" id="ARBA00023004"/>
    </source>
</evidence>
<dbReference type="GO" id="GO:0003864">
    <property type="term" value="F:3-methyl-2-oxobutanoate hydroxymethyltransferase activity"/>
    <property type="evidence" value="ECO:0007669"/>
    <property type="project" value="UniProtKB-EC"/>
</dbReference>
<gene>
    <name evidence="15" type="ORF">M231_08083</name>
</gene>
<comment type="function">
    <text evidence="11">Mitochondrial ribosome (mitoribosome) assembly factor. Binds at the interface of the head and body domains of the mitochondrial small ribosomal subunit (mt-SSU), occluding the mRNA channel and preventing compaction of the head domain towards the body. Probable inactive methyltransferase: retains the characteristic folding and ability to bind S-adenosyl-L-methionine, but it probably lost its methyltransferase activity.</text>
</comment>
<proteinExistence type="inferred from homology"/>
<dbReference type="Pfam" id="PF02548">
    <property type="entry name" value="Pantoate_transf"/>
    <property type="match status" value="1"/>
</dbReference>
<dbReference type="GO" id="GO:0032259">
    <property type="term" value="P:methylation"/>
    <property type="evidence" value="ECO:0007669"/>
    <property type="project" value="UniProtKB-KW"/>
</dbReference>
<dbReference type="GO" id="GO:0005739">
    <property type="term" value="C:mitochondrion"/>
    <property type="evidence" value="ECO:0007669"/>
    <property type="project" value="UniProtKB-SubCell"/>
</dbReference>
<dbReference type="NCBIfam" id="TIGR00222">
    <property type="entry name" value="panB"/>
    <property type="match status" value="1"/>
</dbReference>
<evidence type="ECO:0000256" key="13">
    <source>
        <dbReference type="RuleBase" id="RU362100"/>
    </source>
</evidence>
<name>A0A4Q1B7W0_TREME</name>
<reference evidence="15 16" key="1">
    <citation type="submission" date="2016-06" db="EMBL/GenBank/DDBJ databases">
        <title>Evolution of pathogenesis and genome organization in the Tremellales.</title>
        <authorList>
            <person name="Cuomo C."/>
            <person name="Litvintseva A."/>
            <person name="Heitman J."/>
            <person name="Chen Y."/>
            <person name="Sun S."/>
            <person name="Springer D."/>
            <person name="Dromer F."/>
            <person name="Young S."/>
            <person name="Zeng Q."/>
            <person name="Chapman S."/>
            <person name="Gujja S."/>
            <person name="Saif S."/>
            <person name="Birren B."/>
        </authorList>
    </citation>
    <scope>NUCLEOTIDE SEQUENCE [LARGE SCALE GENOMIC DNA]</scope>
    <source>
        <strain evidence="15 16">ATCC 28783</strain>
    </source>
</reference>
<dbReference type="InterPro" id="IPR040442">
    <property type="entry name" value="Pyrv_kinase-like_dom_sf"/>
</dbReference>
<keyword evidence="6" id="KW-0479">Metal-binding</keyword>
<keyword evidence="16" id="KW-1185">Reference proteome</keyword>
<dbReference type="EC" id="2.1.2.11" evidence="4 13"/>
<evidence type="ECO:0000256" key="3">
    <source>
        <dbReference type="ARBA" id="ARBA00008676"/>
    </source>
</evidence>
<dbReference type="STRING" id="5217.A0A4Q1B7W0"/>
<feature type="region of interest" description="Disordered" evidence="14">
    <location>
        <begin position="552"/>
        <end position="630"/>
    </location>
</feature>
<dbReference type="SUPFAM" id="SSF51621">
    <property type="entry name" value="Phosphoenolpyruvate/pyruvate domain"/>
    <property type="match status" value="1"/>
</dbReference>
<dbReference type="PANTHER" id="PTHR20881">
    <property type="entry name" value="3-METHYL-2-OXOBUTANOATE HYDROXYMETHYLTRANSFERASE"/>
    <property type="match status" value="1"/>
</dbReference>